<accession>A0A251VF75</accession>
<dbReference type="AlphaFoldDB" id="A0A251VF75"/>
<dbReference type="EMBL" id="MNCJ02000317">
    <property type="protein sequence ID" value="KAF5818033.1"/>
    <property type="molecule type" value="Genomic_DNA"/>
</dbReference>
<feature type="compositionally biased region" description="Low complexity" evidence="1">
    <location>
        <begin position="131"/>
        <end position="156"/>
    </location>
</feature>
<reference evidence="3" key="2">
    <citation type="submission" date="2017-02" db="EMBL/GenBank/DDBJ databases">
        <title>Sunflower complete genome.</title>
        <authorList>
            <person name="Langlade N."/>
            <person name="Munos S."/>
        </authorList>
    </citation>
    <scope>NUCLEOTIDE SEQUENCE [LARGE SCALE GENOMIC DNA]</scope>
    <source>
        <tissue evidence="3">Leaves</tissue>
    </source>
</reference>
<reference evidence="2" key="3">
    <citation type="submission" date="2020-06" db="EMBL/GenBank/DDBJ databases">
        <title>Helianthus annuus Genome sequencing and assembly Release 2.</title>
        <authorList>
            <person name="Gouzy J."/>
            <person name="Langlade N."/>
            <person name="Munos S."/>
        </authorList>
    </citation>
    <scope>NUCLEOTIDE SEQUENCE</scope>
    <source>
        <tissue evidence="2">Leaves</tissue>
    </source>
</reference>
<dbReference type="Gramene" id="mRNA:HanXRQr2_Chr02g0060081">
    <property type="protein sequence ID" value="mRNA:HanXRQr2_Chr02g0060081"/>
    <property type="gene ID" value="HanXRQr2_Chr02g0060081"/>
</dbReference>
<reference evidence="2 4" key="1">
    <citation type="journal article" date="2017" name="Nature">
        <title>The sunflower genome provides insights into oil metabolism, flowering and Asterid evolution.</title>
        <authorList>
            <person name="Badouin H."/>
            <person name="Gouzy J."/>
            <person name="Grassa C.J."/>
            <person name="Murat F."/>
            <person name="Staton S.E."/>
            <person name="Cottret L."/>
            <person name="Lelandais-Briere C."/>
            <person name="Owens G.L."/>
            <person name="Carrere S."/>
            <person name="Mayjonade B."/>
            <person name="Legrand L."/>
            <person name="Gill N."/>
            <person name="Kane N.C."/>
            <person name="Bowers J.E."/>
            <person name="Hubner S."/>
            <person name="Bellec A."/>
            <person name="Berard A."/>
            <person name="Berges H."/>
            <person name="Blanchet N."/>
            <person name="Boniface M.C."/>
            <person name="Brunel D."/>
            <person name="Catrice O."/>
            <person name="Chaidir N."/>
            <person name="Claudel C."/>
            <person name="Donnadieu C."/>
            <person name="Faraut T."/>
            <person name="Fievet G."/>
            <person name="Helmstetter N."/>
            <person name="King M."/>
            <person name="Knapp S.J."/>
            <person name="Lai Z."/>
            <person name="Le Paslier M.C."/>
            <person name="Lippi Y."/>
            <person name="Lorenzon L."/>
            <person name="Mandel J.R."/>
            <person name="Marage G."/>
            <person name="Marchand G."/>
            <person name="Marquand E."/>
            <person name="Bret-Mestries E."/>
            <person name="Morien E."/>
            <person name="Nambeesan S."/>
            <person name="Nguyen T."/>
            <person name="Pegot-Espagnet P."/>
            <person name="Pouilly N."/>
            <person name="Raftis F."/>
            <person name="Sallet E."/>
            <person name="Schiex T."/>
            <person name="Thomas J."/>
            <person name="Vandecasteele C."/>
            <person name="Vares D."/>
            <person name="Vear F."/>
            <person name="Vautrin S."/>
            <person name="Crespi M."/>
            <person name="Mangin B."/>
            <person name="Burke J.M."/>
            <person name="Salse J."/>
            <person name="Munos S."/>
            <person name="Vincourt P."/>
            <person name="Rieseberg L.H."/>
            <person name="Langlade N.B."/>
        </authorList>
    </citation>
    <scope>NUCLEOTIDE SEQUENCE [LARGE SCALE GENOMIC DNA]</scope>
    <source>
        <strain evidence="4">cv. SF193</strain>
        <tissue evidence="2">Leaves</tissue>
    </source>
</reference>
<feature type="region of interest" description="Disordered" evidence="1">
    <location>
        <begin position="125"/>
        <end position="160"/>
    </location>
</feature>
<organism evidence="3 4">
    <name type="scientific">Helianthus annuus</name>
    <name type="common">Common sunflower</name>
    <dbReference type="NCBI Taxonomy" id="4232"/>
    <lineage>
        <taxon>Eukaryota</taxon>
        <taxon>Viridiplantae</taxon>
        <taxon>Streptophyta</taxon>
        <taxon>Embryophyta</taxon>
        <taxon>Tracheophyta</taxon>
        <taxon>Spermatophyta</taxon>
        <taxon>Magnoliopsida</taxon>
        <taxon>eudicotyledons</taxon>
        <taxon>Gunneridae</taxon>
        <taxon>Pentapetalae</taxon>
        <taxon>asterids</taxon>
        <taxon>campanulids</taxon>
        <taxon>Asterales</taxon>
        <taxon>Asteraceae</taxon>
        <taxon>Asteroideae</taxon>
        <taxon>Heliantheae alliance</taxon>
        <taxon>Heliantheae</taxon>
        <taxon>Helianthus</taxon>
    </lineage>
</organism>
<gene>
    <name evidence="3" type="ORF">HannXRQ_Chr02g0043971</name>
    <name evidence="2" type="ORF">HanXRQr2_Chr02g0060081</name>
</gene>
<protein>
    <submittedName>
        <fullName evidence="3">Uncharacterized protein</fullName>
    </submittedName>
</protein>
<evidence type="ECO:0000313" key="4">
    <source>
        <dbReference type="Proteomes" id="UP000215914"/>
    </source>
</evidence>
<sequence>MFQLLIHLLDSLESQILVTETFNHQLAQDMFLNAKKITQKDTSYSCLETPSQVVATNAVVRSPLSDITKDMSNYTNNHTTPSSNTRHVSKFKENIIQNRCYPSLKTPTQVVSTNQRIIGPMDIMRETPNYSKNNTRLSSNTRRMSTRSTSSTTNPTCLSSHQTRDVLNKDMDHSMASQRRLYRKNYLDTRKYKDLCFPELRQPEVIINEFVAY</sequence>
<proteinExistence type="predicted"/>
<evidence type="ECO:0000256" key="1">
    <source>
        <dbReference type="SAM" id="MobiDB-lite"/>
    </source>
</evidence>
<dbReference type="EMBL" id="CM007891">
    <property type="protein sequence ID" value="OTG34278.1"/>
    <property type="molecule type" value="Genomic_DNA"/>
</dbReference>
<dbReference type="Proteomes" id="UP000215914">
    <property type="component" value="Chromosome 2"/>
</dbReference>
<evidence type="ECO:0000313" key="3">
    <source>
        <dbReference type="EMBL" id="OTG34278.1"/>
    </source>
</evidence>
<dbReference type="InParanoid" id="A0A251VF75"/>
<evidence type="ECO:0000313" key="2">
    <source>
        <dbReference type="EMBL" id="KAF5818033.1"/>
    </source>
</evidence>
<keyword evidence="4" id="KW-1185">Reference proteome</keyword>
<name>A0A251VF75_HELAN</name>